<evidence type="ECO:0000313" key="1">
    <source>
        <dbReference type="EMBL" id="MPN23292.1"/>
    </source>
</evidence>
<proteinExistence type="predicted"/>
<dbReference type="EMBL" id="VSSQ01071748">
    <property type="protein sequence ID" value="MPN23292.1"/>
    <property type="molecule type" value="Genomic_DNA"/>
</dbReference>
<reference evidence="1" key="1">
    <citation type="submission" date="2019-08" db="EMBL/GenBank/DDBJ databases">
        <authorList>
            <person name="Kucharzyk K."/>
            <person name="Murdoch R.W."/>
            <person name="Higgins S."/>
            <person name="Loffler F."/>
        </authorList>
    </citation>
    <scope>NUCLEOTIDE SEQUENCE</scope>
</reference>
<dbReference type="SUPFAM" id="SSF53822">
    <property type="entry name" value="Periplasmic binding protein-like I"/>
    <property type="match status" value="1"/>
</dbReference>
<dbReference type="Gene3D" id="3.40.50.2300">
    <property type="match status" value="1"/>
</dbReference>
<dbReference type="AlphaFoldDB" id="A0A645GBD1"/>
<evidence type="ECO:0008006" key="2">
    <source>
        <dbReference type="Google" id="ProtNLM"/>
    </source>
</evidence>
<sequence>MYIAAIEKAGSADPEAVRAALADTSAVYSCVTGTFSLDTTGTPAKGAVILSFFADGDKVGTKLIDAVKELK</sequence>
<gene>
    <name evidence="1" type="ORF">SDC9_170680</name>
</gene>
<protein>
    <recommendedName>
        <fullName evidence="2">Leucine-binding protein domain-containing protein</fullName>
    </recommendedName>
</protein>
<name>A0A645GBD1_9ZZZZ</name>
<comment type="caution">
    <text evidence="1">The sequence shown here is derived from an EMBL/GenBank/DDBJ whole genome shotgun (WGS) entry which is preliminary data.</text>
</comment>
<organism evidence="1">
    <name type="scientific">bioreactor metagenome</name>
    <dbReference type="NCBI Taxonomy" id="1076179"/>
    <lineage>
        <taxon>unclassified sequences</taxon>
        <taxon>metagenomes</taxon>
        <taxon>ecological metagenomes</taxon>
    </lineage>
</organism>
<dbReference type="InterPro" id="IPR028082">
    <property type="entry name" value="Peripla_BP_I"/>
</dbReference>
<accession>A0A645GBD1</accession>